<evidence type="ECO:0000256" key="1">
    <source>
        <dbReference type="SAM" id="MobiDB-lite"/>
    </source>
</evidence>
<organism evidence="3 4">
    <name type="scientific">Micromonospora tarensis</name>
    <dbReference type="NCBI Taxonomy" id="2806100"/>
    <lineage>
        <taxon>Bacteria</taxon>
        <taxon>Bacillati</taxon>
        <taxon>Actinomycetota</taxon>
        <taxon>Actinomycetes</taxon>
        <taxon>Micromonosporales</taxon>
        <taxon>Micromonosporaceae</taxon>
        <taxon>Micromonospora</taxon>
    </lineage>
</organism>
<keyword evidence="2" id="KW-0812">Transmembrane</keyword>
<keyword evidence="2" id="KW-0472">Membrane</keyword>
<accession>A0ABS1YH63</accession>
<feature type="region of interest" description="Disordered" evidence="1">
    <location>
        <begin position="1"/>
        <end position="45"/>
    </location>
</feature>
<evidence type="ECO:0000256" key="2">
    <source>
        <dbReference type="SAM" id="Phobius"/>
    </source>
</evidence>
<comment type="caution">
    <text evidence="3">The sequence shown here is derived from an EMBL/GenBank/DDBJ whole genome shotgun (WGS) entry which is preliminary data.</text>
</comment>
<protein>
    <submittedName>
        <fullName evidence="3">Uncharacterized protein</fullName>
    </submittedName>
</protein>
<feature type="region of interest" description="Disordered" evidence="1">
    <location>
        <begin position="85"/>
        <end position="129"/>
    </location>
</feature>
<feature type="compositionally biased region" description="Low complexity" evidence="1">
    <location>
        <begin position="9"/>
        <end position="28"/>
    </location>
</feature>
<name>A0ABS1YH63_9ACTN</name>
<evidence type="ECO:0000313" key="3">
    <source>
        <dbReference type="EMBL" id="MBM0276717.1"/>
    </source>
</evidence>
<evidence type="ECO:0000313" key="4">
    <source>
        <dbReference type="Proteomes" id="UP000622245"/>
    </source>
</evidence>
<dbReference type="Proteomes" id="UP000622245">
    <property type="component" value="Unassembled WGS sequence"/>
</dbReference>
<dbReference type="RefSeq" id="WP_203149176.1">
    <property type="nucleotide sequence ID" value="NZ_JAEVHL010000067.1"/>
</dbReference>
<reference evidence="3 4" key="1">
    <citation type="submission" date="2021-01" db="EMBL/GenBank/DDBJ databases">
        <title>Draft genome sequence of Micromonospora sp. strain STR1s_6.</title>
        <authorList>
            <person name="Karlyshev A."/>
            <person name="Jawad R."/>
        </authorList>
    </citation>
    <scope>NUCLEOTIDE SEQUENCE [LARGE SCALE GENOMIC DNA]</scope>
    <source>
        <strain evidence="3 4">STR1S-6</strain>
    </source>
</reference>
<keyword evidence="4" id="KW-1185">Reference proteome</keyword>
<gene>
    <name evidence="3" type="ORF">JM949_15465</name>
</gene>
<keyword evidence="2" id="KW-1133">Transmembrane helix</keyword>
<proteinExistence type="predicted"/>
<dbReference type="EMBL" id="JAEVHL010000067">
    <property type="protein sequence ID" value="MBM0276717.1"/>
    <property type="molecule type" value="Genomic_DNA"/>
</dbReference>
<feature type="transmembrane region" description="Helical" evidence="2">
    <location>
        <begin position="53"/>
        <end position="79"/>
    </location>
</feature>
<sequence length="287" mass="30356">MSPPPVPGPAAGAAATPPDEPTAPAAPVTGADVPPTGWPPAPTPSAQSNNTSIIVAVVAGFVVLVLLACVGLVGGFFLLRAEENPTASPSSRAPLSPTDGRSPSPFAQPDESEEPVAQGPQASAYPAEKIEDLNRVCDDDVYYPELPKRAGKAPHPVVLLLSDASGLRYQDSGYYYDLGLSKKVEETWATDDPRKVQLVACLDQTKTGSTIRTCKFDEPKPQSLPLVRTTWRLRVIEAATGRALLTKTLAGDDQMCPFVVMVGIDKKVYSKVSNRAAIAALRNLVTK</sequence>